<dbReference type="Proteomes" id="UP000887565">
    <property type="component" value="Unplaced"/>
</dbReference>
<dbReference type="WBParaSite" id="nRc.2.0.1.t42810-RA">
    <property type="protein sequence ID" value="nRc.2.0.1.t42810-RA"/>
    <property type="gene ID" value="nRc.2.0.1.g42810"/>
</dbReference>
<proteinExistence type="predicted"/>
<accession>A0A915KVI7</accession>
<protein>
    <submittedName>
        <fullName evidence="3">Non-specific serine/threonine protein kinase</fullName>
    </submittedName>
</protein>
<evidence type="ECO:0000256" key="1">
    <source>
        <dbReference type="SAM" id="SignalP"/>
    </source>
</evidence>
<feature type="signal peptide" evidence="1">
    <location>
        <begin position="1"/>
        <end position="22"/>
    </location>
</feature>
<keyword evidence="1" id="KW-0732">Signal</keyword>
<evidence type="ECO:0000313" key="2">
    <source>
        <dbReference type="Proteomes" id="UP000887565"/>
    </source>
</evidence>
<name>A0A915KVI7_ROMCU</name>
<feature type="chain" id="PRO_5036873347" evidence="1">
    <location>
        <begin position="23"/>
        <end position="75"/>
    </location>
</feature>
<dbReference type="AlphaFoldDB" id="A0A915KVI7"/>
<sequence>MLHKSRFLRWPVLCKIVRIQLLFPGCMDEAYIPDNENLMINQNAEFSIKSVKILMLATECLNADQKPITPNMAAY</sequence>
<reference evidence="3" key="1">
    <citation type="submission" date="2022-11" db="UniProtKB">
        <authorList>
            <consortium name="WormBaseParasite"/>
        </authorList>
    </citation>
    <scope>IDENTIFICATION</scope>
</reference>
<keyword evidence="2" id="KW-1185">Reference proteome</keyword>
<organism evidence="2 3">
    <name type="scientific">Romanomermis culicivorax</name>
    <name type="common">Nematode worm</name>
    <dbReference type="NCBI Taxonomy" id="13658"/>
    <lineage>
        <taxon>Eukaryota</taxon>
        <taxon>Metazoa</taxon>
        <taxon>Ecdysozoa</taxon>
        <taxon>Nematoda</taxon>
        <taxon>Enoplea</taxon>
        <taxon>Dorylaimia</taxon>
        <taxon>Mermithida</taxon>
        <taxon>Mermithoidea</taxon>
        <taxon>Mermithidae</taxon>
        <taxon>Romanomermis</taxon>
    </lineage>
</organism>
<evidence type="ECO:0000313" key="3">
    <source>
        <dbReference type="WBParaSite" id="nRc.2.0.1.t42810-RA"/>
    </source>
</evidence>